<dbReference type="Proteomes" id="UP000018817">
    <property type="component" value="Unassembled WGS sequence"/>
</dbReference>
<name>W2QLS4_PHYN3</name>
<feature type="region of interest" description="Disordered" evidence="1">
    <location>
        <begin position="16"/>
        <end position="152"/>
    </location>
</feature>
<gene>
    <name evidence="2" type="ORF">PPTG_22261</name>
</gene>
<dbReference type="InterPro" id="IPR012337">
    <property type="entry name" value="RNaseH-like_sf"/>
</dbReference>
<proteinExistence type="predicted"/>
<dbReference type="RefSeq" id="XP_008901092.1">
    <property type="nucleotide sequence ID" value="XM_008902844.1"/>
</dbReference>
<dbReference type="VEuPathDB" id="FungiDB:PPTG_22261"/>
<dbReference type="PANTHER" id="PTHR40866">
    <property type="entry name" value="BED-TYPE DOMAIN-CONTAINING PROTEIN"/>
    <property type="match status" value="1"/>
</dbReference>
<dbReference type="AlphaFoldDB" id="W2QLS4"/>
<feature type="compositionally biased region" description="Basic and acidic residues" evidence="1">
    <location>
        <begin position="25"/>
        <end position="41"/>
    </location>
</feature>
<feature type="compositionally biased region" description="Pro residues" evidence="1">
    <location>
        <begin position="70"/>
        <end position="82"/>
    </location>
</feature>
<sequence length="663" mass="73712">MVHLGHSALHWKLRAESKTSTQKSCDGKSGDYKSCGDKNWDDTSCTGTTTPPWMSPGFTDYGYSRSNTNPPSPSPSPSPPHSPSSAATVLLPSRRPLEVASPTTSAPVMQETTPRPSPLVGTRTKALQSCRSRREGAAPYSRPRLFHDQKGHSVTNPSGCIRAANVEPTGPRLRSGRTADMLVPVLWPQEVAYLREQYNPMAEVVPAVLHFGSCNCHDACRFDTCRNALMNVYCNMNCCPYEGMCGNGLQKSNKEETCAAATGGGGLESFGFVSQEMNYRFQWLQWIVERNLPITEVDNELTLSMSKWPPVFSKTLKKCMHTVAKDVGAAIEHEIGTSFALMFDCWSHGSVQYVGLYDVYEMMGTRRERLLSCLFWTAAKQLKMMKAVLRIYNKTTDMVTFIVGDNCNTNQKIATLLGVPLVGCASHRFNLVINPFHAEYEAELATINDLMIQLRHCNNAARLGELTDLQPVKRNATRWSSTYAMVDRYVRIRDAIRQVEAAEDYVPSGVSHKKMVTLLAELEKHDTVCTALQHERTTLADVRLLFAKVIAYYPIMADHLRASAKIVHSPTFESALVKIGNGDTLATTEARAVKSFEVANDAEGDGERGGPGAKGKKKLRCDSAHAILHDGKKRRVPRLATRRWRDWCHRPRTRSSDCSRRAS</sequence>
<reference evidence="3" key="1">
    <citation type="submission" date="2011-12" db="EMBL/GenBank/DDBJ databases">
        <authorList>
            <consortium name="The Broad Institute Genome Sequencing Platform"/>
            <person name="Russ C."/>
            <person name="Tyler B."/>
            <person name="Panabieres F."/>
            <person name="Shan W."/>
            <person name="Tripathy S."/>
            <person name="Grunwald N."/>
            <person name="Machado M."/>
            <person name="Young S.K."/>
            <person name="Zeng Q."/>
            <person name="Gargeya S."/>
            <person name="Fitzgerald M."/>
            <person name="Haas B."/>
            <person name="Abouelleil A."/>
            <person name="Alvarado L."/>
            <person name="Arachchi H.M."/>
            <person name="Berlin A."/>
            <person name="Chapman S.B."/>
            <person name="Gearin G."/>
            <person name="Goldberg J."/>
            <person name="Griggs A."/>
            <person name="Gujja S."/>
            <person name="Hansen M."/>
            <person name="Heiman D."/>
            <person name="Howarth C."/>
            <person name="Larimer J."/>
            <person name="Lui A."/>
            <person name="MacDonald P.J.P."/>
            <person name="McCowen C."/>
            <person name="Montmayeur A."/>
            <person name="Murphy C."/>
            <person name="Neiman D."/>
            <person name="Pearson M."/>
            <person name="Priest M."/>
            <person name="Roberts A."/>
            <person name="Saif S."/>
            <person name="Shea T."/>
            <person name="Sisk P."/>
            <person name="Stolte C."/>
            <person name="Sykes S."/>
            <person name="Wortman J."/>
            <person name="Nusbaum C."/>
            <person name="Birren B."/>
        </authorList>
    </citation>
    <scope>NUCLEOTIDE SEQUENCE [LARGE SCALE GENOMIC DNA]</scope>
    <source>
        <strain evidence="3">INRA-310</strain>
    </source>
</reference>
<dbReference type="PANTHER" id="PTHR40866:SF1">
    <property type="entry name" value="BED-TYPE DOMAIN-CONTAINING PROTEIN"/>
    <property type="match status" value="1"/>
</dbReference>
<evidence type="ECO:0000313" key="3">
    <source>
        <dbReference type="Proteomes" id="UP000018817"/>
    </source>
</evidence>
<dbReference type="GeneID" id="20190860"/>
<organism evidence="2 3">
    <name type="scientific">Phytophthora nicotianae (strain INRA-310)</name>
    <name type="common">Phytophthora parasitica</name>
    <dbReference type="NCBI Taxonomy" id="761204"/>
    <lineage>
        <taxon>Eukaryota</taxon>
        <taxon>Sar</taxon>
        <taxon>Stramenopiles</taxon>
        <taxon>Oomycota</taxon>
        <taxon>Peronosporomycetes</taxon>
        <taxon>Peronosporales</taxon>
        <taxon>Peronosporaceae</taxon>
        <taxon>Phytophthora</taxon>
    </lineage>
</organism>
<dbReference type="SUPFAM" id="SSF53098">
    <property type="entry name" value="Ribonuclease H-like"/>
    <property type="match status" value="1"/>
</dbReference>
<feature type="compositionally biased region" description="Polar residues" evidence="1">
    <location>
        <begin position="42"/>
        <end position="52"/>
    </location>
</feature>
<evidence type="ECO:0000256" key="1">
    <source>
        <dbReference type="SAM" id="MobiDB-lite"/>
    </source>
</evidence>
<dbReference type="EMBL" id="KI669574">
    <property type="protein sequence ID" value="ETN13851.1"/>
    <property type="molecule type" value="Genomic_DNA"/>
</dbReference>
<evidence type="ECO:0000313" key="2">
    <source>
        <dbReference type="EMBL" id="ETN13851.1"/>
    </source>
</evidence>
<reference evidence="2 3" key="2">
    <citation type="submission" date="2013-11" db="EMBL/GenBank/DDBJ databases">
        <title>The Genome Sequence of Phytophthora parasitica INRA-310.</title>
        <authorList>
            <consortium name="The Broad Institute Genomics Platform"/>
            <person name="Russ C."/>
            <person name="Tyler B."/>
            <person name="Panabieres F."/>
            <person name="Shan W."/>
            <person name="Tripathy S."/>
            <person name="Grunwald N."/>
            <person name="Machado M."/>
            <person name="Johnson C.S."/>
            <person name="Arredondo F."/>
            <person name="Hong C."/>
            <person name="Coffey M."/>
            <person name="Young S.K."/>
            <person name="Zeng Q."/>
            <person name="Gargeya S."/>
            <person name="Fitzgerald M."/>
            <person name="Abouelleil A."/>
            <person name="Alvarado L."/>
            <person name="Chapman S.B."/>
            <person name="Gainer-Dewar J."/>
            <person name="Goldberg J."/>
            <person name="Griggs A."/>
            <person name="Gujja S."/>
            <person name="Hansen M."/>
            <person name="Howarth C."/>
            <person name="Imamovic A."/>
            <person name="Ireland A."/>
            <person name="Larimer J."/>
            <person name="McCowan C."/>
            <person name="Murphy C."/>
            <person name="Pearson M."/>
            <person name="Poon T.W."/>
            <person name="Priest M."/>
            <person name="Roberts A."/>
            <person name="Saif S."/>
            <person name="Shea T."/>
            <person name="Sykes S."/>
            <person name="Wortman J."/>
            <person name="Nusbaum C."/>
            <person name="Birren B."/>
        </authorList>
    </citation>
    <scope>NUCLEOTIDE SEQUENCE [LARGE SCALE GENOMIC DNA]</scope>
    <source>
        <strain evidence="2 3">INRA-310</strain>
    </source>
</reference>
<protein>
    <submittedName>
        <fullName evidence="2">Uncharacterized protein</fullName>
    </submittedName>
</protein>
<feature type="compositionally biased region" description="Polar residues" evidence="1">
    <location>
        <begin position="101"/>
        <end position="114"/>
    </location>
</feature>
<accession>W2QLS4</accession>